<gene>
    <name evidence="5" type="ORF">SCRDD08_00353</name>
</gene>
<dbReference type="PANTHER" id="PTHR10353:SF122">
    <property type="entry name" value="6-PHOSPHO-BETA-GLUCOSIDASE ASCB-RELATED"/>
    <property type="match status" value="1"/>
</dbReference>
<dbReference type="InterPro" id="IPR017853">
    <property type="entry name" value="GH"/>
</dbReference>
<evidence type="ECO:0000256" key="2">
    <source>
        <dbReference type="ARBA" id="ARBA00022801"/>
    </source>
</evidence>
<sequence>MMTTFPYQVISEFPKNFLWGGAIAANQAEGAWDEGGKGVDLATCFRKGIHHHFRGLPNDTDYFPGREAIDFYHRYKEDIALFKEMGFKIFRTSINWTRIFPNGDEEKPNEEGLAFYDRLFDELLANGIEPMITISHYETPMGLVEKYGSWRNRKMIDFYLRYTEAIFTRYKDKVKYWMTFNEINNMRRNPDYVGGILFDGTETNKMEIVYQANHHMFVANSLAIKMGKEIMGNDVKIGCMLSLSNVYPYDCNPETVLETMNLRRRTLFFSDVMIRGTYPNYVYRLWQENDVHIEIQEGDLELLRTYTSEFLAFSYYKTTTHELGQPFFGDTGGDIGTPNPFLETSDWGWQIDPTGFRYTLNEVWDRYQVPLFPVENGLGAVDQVVDGQIHDPYRMAYLEAHLKALKEAIKDGVEVWGYAYWGPIDIVSAGTAEMKKRYGFIYVDKDNDGNGSLERIKKDSFDWYKAVIATNGKNL</sequence>
<comment type="caution">
    <text evidence="5">The sequence shown here is derived from an EMBL/GenBank/DDBJ whole genome shotgun (WGS) entry which is preliminary data.</text>
</comment>
<dbReference type="AlphaFoldDB" id="A0A139N4G0"/>
<dbReference type="STRING" id="45634.SCRDD08_00353"/>
<dbReference type="Pfam" id="PF00232">
    <property type="entry name" value="Glyco_hydro_1"/>
    <property type="match status" value="1"/>
</dbReference>
<proteinExistence type="inferred from homology"/>
<dbReference type="PROSITE" id="PS00653">
    <property type="entry name" value="GLYCOSYL_HYDROL_F1_2"/>
    <property type="match status" value="1"/>
</dbReference>
<dbReference type="Proteomes" id="UP000070377">
    <property type="component" value="Unassembled WGS sequence"/>
</dbReference>
<reference evidence="5 6" key="1">
    <citation type="submission" date="2016-01" db="EMBL/GenBank/DDBJ databases">
        <title>Highly variable Streptococcus oralis are common among viridans streptococci isolated from primates.</title>
        <authorList>
            <person name="Denapaite D."/>
            <person name="Rieger M."/>
            <person name="Koendgen S."/>
            <person name="Brueckner R."/>
            <person name="Ochigava I."/>
            <person name="Kappeler P."/>
            <person name="Maetz-Rensing K."/>
            <person name="Leendertz F."/>
            <person name="Hakenbeck R."/>
        </authorList>
    </citation>
    <scope>NUCLEOTIDE SEQUENCE [LARGE SCALE GENOMIC DNA]</scope>
    <source>
        <strain evidence="5 6">DD08</strain>
    </source>
</reference>
<dbReference type="PATRIC" id="fig|45634.12.peg.366"/>
<keyword evidence="3 5" id="KW-0326">Glycosidase</keyword>
<dbReference type="InterPro" id="IPR033132">
    <property type="entry name" value="GH_1_N_CS"/>
</dbReference>
<organism evidence="5 6">
    <name type="scientific">Streptococcus cristatus</name>
    <dbReference type="NCBI Taxonomy" id="45634"/>
    <lineage>
        <taxon>Bacteria</taxon>
        <taxon>Bacillati</taxon>
        <taxon>Bacillota</taxon>
        <taxon>Bacilli</taxon>
        <taxon>Lactobacillales</taxon>
        <taxon>Streptococcaceae</taxon>
        <taxon>Streptococcus</taxon>
    </lineage>
</organism>
<dbReference type="PRINTS" id="PR00131">
    <property type="entry name" value="GLHYDRLASE1"/>
</dbReference>
<keyword evidence="2 5" id="KW-0378">Hydrolase</keyword>
<accession>A0A139N4G0</accession>
<protein>
    <submittedName>
        <fullName evidence="5">6-phospho-beta-glucosidase</fullName>
        <ecNumber evidence="5">3.2.1.86</ecNumber>
    </submittedName>
</protein>
<dbReference type="PANTHER" id="PTHR10353">
    <property type="entry name" value="GLYCOSYL HYDROLASE"/>
    <property type="match status" value="1"/>
</dbReference>
<dbReference type="GO" id="GO:0005829">
    <property type="term" value="C:cytosol"/>
    <property type="evidence" value="ECO:0007669"/>
    <property type="project" value="TreeGrafter"/>
</dbReference>
<dbReference type="EMBL" id="LQRD01000017">
    <property type="protein sequence ID" value="KXT70919.1"/>
    <property type="molecule type" value="Genomic_DNA"/>
</dbReference>
<name>A0A139N4G0_STRCR</name>
<dbReference type="Gene3D" id="3.20.20.80">
    <property type="entry name" value="Glycosidases"/>
    <property type="match status" value="1"/>
</dbReference>
<evidence type="ECO:0000313" key="5">
    <source>
        <dbReference type="EMBL" id="KXT70919.1"/>
    </source>
</evidence>
<evidence type="ECO:0000256" key="1">
    <source>
        <dbReference type="ARBA" id="ARBA00010838"/>
    </source>
</evidence>
<evidence type="ECO:0000313" key="6">
    <source>
        <dbReference type="Proteomes" id="UP000070377"/>
    </source>
</evidence>
<dbReference type="SUPFAM" id="SSF51445">
    <property type="entry name" value="(Trans)glycosidases"/>
    <property type="match status" value="1"/>
</dbReference>
<dbReference type="GO" id="GO:0016052">
    <property type="term" value="P:carbohydrate catabolic process"/>
    <property type="evidence" value="ECO:0007669"/>
    <property type="project" value="TreeGrafter"/>
</dbReference>
<dbReference type="FunFam" id="3.20.20.80:FF:000004">
    <property type="entry name" value="Beta-glucosidase 6-phospho-beta-glucosidase"/>
    <property type="match status" value="1"/>
</dbReference>
<dbReference type="EC" id="3.2.1.86" evidence="5"/>
<dbReference type="GO" id="GO:0008706">
    <property type="term" value="F:6-phospho-beta-glucosidase activity"/>
    <property type="evidence" value="ECO:0007669"/>
    <property type="project" value="UniProtKB-EC"/>
</dbReference>
<comment type="similarity">
    <text evidence="1 4">Belongs to the glycosyl hydrolase 1 family.</text>
</comment>
<dbReference type="RefSeq" id="WP_061422157.1">
    <property type="nucleotide sequence ID" value="NZ_KQ969062.1"/>
</dbReference>
<dbReference type="InterPro" id="IPR001360">
    <property type="entry name" value="Glyco_hydro_1"/>
</dbReference>
<evidence type="ECO:0000256" key="3">
    <source>
        <dbReference type="ARBA" id="ARBA00023295"/>
    </source>
</evidence>
<evidence type="ECO:0000256" key="4">
    <source>
        <dbReference type="RuleBase" id="RU003690"/>
    </source>
</evidence>